<evidence type="ECO:0000313" key="1">
    <source>
        <dbReference type="EMBL" id="VXD25415.1"/>
    </source>
</evidence>
<protein>
    <recommendedName>
        <fullName evidence="3">DUF721 domain-containing protein</fullName>
    </recommendedName>
</protein>
<dbReference type="PANTHER" id="PTHR36456">
    <property type="entry name" value="UPF0232 PROTEIN SCO3875"/>
    <property type="match status" value="1"/>
</dbReference>
<dbReference type="InterPro" id="IPR007922">
    <property type="entry name" value="DciA-like"/>
</dbReference>
<reference evidence="1" key="1">
    <citation type="submission" date="2019-10" db="EMBL/GenBank/DDBJ databases">
        <authorList>
            <consortium name="Genoscope - CEA"/>
            <person name="William W."/>
        </authorList>
    </citation>
    <scope>NUCLEOTIDE SEQUENCE [LARGE SCALE GENOMIC DNA]</scope>
    <source>
        <strain evidence="1">BBR_PRJEB10994</strain>
    </source>
</reference>
<dbReference type="OrthoDB" id="511752at2"/>
<dbReference type="Pfam" id="PF05258">
    <property type="entry name" value="DciA"/>
    <property type="match status" value="1"/>
</dbReference>
<gene>
    <name evidence="1" type="ORF">PL9631_940158</name>
</gene>
<sequence length="194" mass="22171">MQSLHHILGRLQSQILTPEQQQFQDLCQCWSEIVGTVASRHTRLVTWHRGVLSVATSSATWSQDLTLRRVQIIHKLHQKLLFPVQEIKFSPAGWRYQRHGEQPSSFPAPADELSQIWQEHPSRVEIPTPIPKDDIQASRRSPMTPLTAFEDWANCLKQRSQDLPLCPQCHCPTPPGELSRWSVCGLCATKNLNQ</sequence>
<organism evidence="1 2">
    <name type="scientific">Planktothrix paucivesiculata PCC 9631</name>
    <dbReference type="NCBI Taxonomy" id="671071"/>
    <lineage>
        <taxon>Bacteria</taxon>
        <taxon>Bacillati</taxon>
        <taxon>Cyanobacteriota</taxon>
        <taxon>Cyanophyceae</taxon>
        <taxon>Oscillatoriophycideae</taxon>
        <taxon>Oscillatoriales</taxon>
        <taxon>Microcoleaceae</taxon>
        <taxon>Planktothrix</taxon>
    </lineage>
</organism>
<dbReference type="RefSeq" id="WP_083622569.1">
    <property type="nucleotide sequence ID" value="NZ_LR735021.1"/>
</dbReference>
<evidence type="ECO:0008006" key="3">
    <source>
        <dbReference type="Google" id="ProtNLM"/>
    </source>
</evidence>
<dbReference type="PANTHER" id="PTHR36456:SF1">
    <property type="entry name" value="UPF0232 PROTEIN SCO3875"/>
    <property type="match status" value="1"/>
</dbReference>
<accession>A0A7Z9E548</accession>
<dbReference type="AlphaFoldDB" id="A0A7Z9E548"/>
<name>A0A7Z9E548_9CYAN</name>
<comment type="caution">
    <text evidence="1">The sequence shown here is derived from an EMBL/GenBank/DDBJ whole genome shotgun (WGS) entry which is preliminary data.</text>
</comment>
<dbReference type="EMBL" id="CZCS02000239">
    <property type="protein sequence ID" value="VXD25415.1"/>
    <property type="molecule type" value="Genomic_DNA"/>
</dbReference>
<evidence type="ECO:0000313" key="2">
    <source>
        <dbReference type="Proteomes" id="UP000182190"/>
    </source>
</evidence>
<dbReference type="Proteomes" id="UP000182190">
    <property type="component" value="Unassembled WGS sequence"/>
</dbReference>
<keyword evidence="2" id="KW-1185">Reference proteome</keyword>
<proteinExistence type="predicted"/>